<protein>
    <submittedName>
        <fullName evidence="1">Uncharacterized protein</fullName>
    </submittedName>
</protein>
<sequence>MSKSPKRSAVSLASAAGRFYCDTIIPSQPVPRHSSADLHEPVRRPSVKVATITRSLFPLHYNNKKVSPDSPLVSSKATHSVTAPQAVSFVSDQDFSLRKTAHIINAIPPPTVSAESF</sequence>
<proteinExistence type="predicted"/>
<dbReference type="OrthoDB" id="5242808at2759"/>
<accession>A0A7S9KPQ4</accession>
<dbReference type="EMBL" id="CP031386">
    <property type="protein sequence ID" value="QPG97044.1"/>
    <property type="molecule type" value="Genomic_DNA"/>
</dbReference>
<evidence type="ECO:0000313" key="2">
    <source>
        <dbReference type="Proteomes" id="UP000594364"/>
    </source>
</evidence>
<reference evidence="1 2" key="1">
    <citation type="journal article" date="2018" name="PLoS Genet.">
        <title>Repeat elements organise 3D genome structure and mediate transcription in the filamentous fungus Epichloe festucae.</title>
        <authorList>
            <person name="Winter D.J."/>
            <person name="Ganley A.R.D."/>
            <person name="Young C.A."/>
            <person name="Liachko I."/>
            <person name="Schardl C.L."/>
            <person name="Dupont P.Y."/>
            <person name="Berry D."/>
            <person name="Ram A."/>
            <person name="Scott B."/>
            <person name="Cox M.P."/>
        </authorList>
    </citation>
    <scope>NUCLEOTIDE SEQUENCE [LARGE SCALE GENOMIC DNA]</scope>
    <source>
        <strain evidence="1 2">Fl1</strain>
    </source>
</reference>
<name>A0A7S9KPQ4_EPIFF</name>
<keyword evidence="2" id="KW-1185">Reference proteome</keyword>
<dbReference type="Proteomes" id="UP000594364">
    <property type="component" value="Chromosome 2"/>
</dbReference>
<evidence type="ECO:0000313" key="1">
    <source>
        <dbReference type="EMBL" id="QPG97044.1"/>
    </source>
</evidence>
<organism evidence="1 2">
    <name type="scientific">Epichloe festucae (strain Fl1)</name>
    <dbReference type="NCBI Taxonomy" id="877507"/>
    <lineage>
        <taxon>Eukaryota</taxon>
        <taxon>Fungi</taxon>
        <taxon>Dikarya</taxon>
        <taxon>Ascomycota</taxon>
        <taxon>Pezizomycotina</taxon>
        <taxon>Sordariomycetes</taxon>
        <taxon>Hypocreomycetidae</taxon>
        <taxon>Hypocreales</taxon>
        <taxon>Clavicipitaceae</taxon>
        <taxon>Epichloe</taxon>
    </lineage>
</organism>
<dbReference type="AlphaFoldDB" id="A0A7S9KPQ4"/>
<gene>
    <name evidence="1" type="ORF">C2857_005672</name>
</gene>